<keyword evidence="2" id="KW-0808">Transferase</keyword>
<feature type="domain" description="Glycosyl transferase family 1" evidence="1">
    <location>
        <begin position="204"/>
        <end position="355"/>
    </location>
</feature>
<organism evidence="2 3">
    <name type="scientific">Bacteroides graminisolvens DSM 19988 = JCM 15093</name>
    <dbReference type="NCBI Taxonomy" id="1121097"/>
    <lineage>
        <taxon>Bacteria</taxon>
        <taxon>Pseudomonadati</taxon>
        <taxon>Bacteroidota</taxon>
        <taxon>Bacteroidia</taxon>
        <taxon>Bacteroidales</taxon>
        <taxon>Bacteroidaceae</taxon>
        <taxon>Bacteroides</taxon>
    </lineage>
</organism>
<gene>
    <name evidence="2" type="ORF">JCM15093_689</name>
</gene>
<dbReference type="GO" id="GO:0016757">
    <property type="term" value="F:glycosyltransferase activity"/>
    <property type="evidence" value="ECO:0007669"/>
    <property type="project" value="InterPro"/>
</dbReference>
<dbReference type="eggNOG" id="COG0438">
    <property type="taxonomic scope" value="Bacteria"/>
</dbReference>
<evidence type="ECO:0000313" key="2">
    <source>
        <dbReference type="EMBL" id="GAK35586.1"/>
    </source>
</evidence>
<dbReference type="Gene3D" id="3.40.50.2000">
    <property type="entry name" value="Glycogen Phosphorylase B"/>
    <property type="match status" value="2"/>
</dbReference>
<proteinExistence type="predicted"/>
<comment type="caution">
    <text evidence="2">The sequence shown here is derived from an EMBL/GenBank/DDBJ whole genome shotgun (WGS) entry which is preliminary data.</text>
</comment>
<dbReference type="PANTHER" id="PTHR12526">
    <property type="entry name" value="GLYCOSYLTRANSFERASE"/>
    <property type="match status" value="1"/>
</dbReference>
<dbReference type="InterPro" id="IPR001296">
    <property type="entry name" value="Glyco_trans_1"/>
</dbReference>
<reference evidence="2 3" key="1">
    <citation type="journal article" date="2015" name="Microbes Environ.">
        <title>Distribution and evolution of nitrogen fixation genes in the phylum bacteroidetes.</title>
        <authorList>
            <person name="Inoue J."/>
            <person name="Oshima K."/>
            <person name="Suda W."/>
            <person name="Sakamoto M."/>
            <person name="Iino T."/>
            <person name="Noda S."/>
            <person name="Hongoh Y."/>
            <person name="Hattori M."/>
            <person name="Ohkuma M."/>
        </authorList>
    </citation>
    <scope>NUCLEOTIDE SEQUENCE [LARGE SCALE GENOMIC DNA]</scope>
    <source>
        <strain evidence="2 3">JCM 15093</strain>
    </source>
</reference>
<name>A0A069CZZ3_9BACE</name>
<dbReference type="PANTHER" id="PTHR12526:SF630">
    <property type="entry name" value="GLYCOSYLTRANSFERASE"/>
    <property type="match status" value="1"/>
</dbReference>
<sequence>MKLVYYIPSLFISGGLERIITFKANYLVENYPDYQITIITSEQLGKKPYFNLSPKIKHIDINVPFDQPYNQSKLTKAIKFPYRYMLFKHRLSKELKELRADIVISTLRRELYFINSIKDGSVKIAEFHVTRHSYNIGSRKSTNIVINLIKKTFNQYYINQISKLGKFVILTNEEKHNWPELNNIKVIGNPIVINTDKVSNCSSTQVIAVGRHSYQKGFDLLIKSWNLIAQKYPNWILKIYGDGNTKEIIELINQLKLSNNCILEHSTPNIVEKYLESSIFVLSSRFEGFGLVITEAMSCGVPPVSFACPCGPKDIIKDGEDGLLVENGNIEQLAEKICYLIENEDVRKEMGKKARINVERFKIENIAKQWDDLFKDLLSQKEKH</sequence>
<dbReference type="CDD" id="cd03820">
    <property type="entry name" value="GT4_AmsD-like"/>
    <property type="match status" value="1"/>
</dbReference>
<dbReference type="SUPFAM" id="SSF53756">
    <property type="entry name" value="UDP-Glycosyltransferase/glycogen phosphorylase"/>
    <property type="match status" value="1"/>
</dbReference>
<dbReference type="STRING" id="1121097.GCA_000428125_01309"/>
<keyword evidence="3" id="KW-1185">Reference proteome</keyword>
<dbReference type="EMBL" id="BAJS01000002">
    <property type="protein sequence ID" value="GAK35586.1"/>
    <property type="molecule type" value="Genomic_DNA"/>
</dbReference>
<dbReference type="RefSeq" id="WP_024995703.1">
    <property type="nucleotide sequence ID" value="NZ_BAJS01000002.1"/>
</dbReference>
<dbReference type="AlphaFoldDB" id="A0A069CZZ3"/>
<dbReference type="Proteomes" id="UP000027601">
    <property type="component" value="Unassembled WGS sequence"/>
</dbReference>
<dbReference type="Pfam" id="PF00534">
    <property type="entry name" value="Glycos_transf_1"/>
    <property type="match status" value="1"/>
</dbReference>
<accession>A0A069CZZ3</accession>
<evidence type="ECO:0000259" key="1">
    <source>
        <dbReference type="Pfam" id="PF00534"/>
    </source>
</evidence>
<dbReference type="OrthoDB" id="9811239at2"/>
<protein>
    <submittedName>
        <fullName evidence="2">Glycosyltransferase</fullName>
    </submittedName>
</protein>
<evidence type="ECO:0000313" key="3">
    <source>
        <dbReference type="Proteomes" id="UP000027601"/>
    </source>
</evidence>